<gene>
    <name evidence="4" type="ORF">ACA1_092410</name>
</gene>
<evidence type="ECO:0000256" key="3">
    <source>
        <dbReference type="ARBA" id="ARBA00023002"/>
    </source>
</evidence>
<dbReference type="PANTHER" id="PTHR32332">
    <property type="entry name" value="2-NITROPROPANE DIOXYGENASE"/>
    <property type="match status" value="1"/>
</dbReference>
<organism evidence="4 5">
    <name type="scientific">Acanthamoeba castellanii (strain ATCC 30010 / Neff)</name>
    <dbReference type="NCBI Taxonomy" id="1257118"/>
    <lineage>
        <taxon>Eukaryota</taxon>
        <taxon>Amoebozoa</taxon>
        <taxon>Discosea</taxon>
        <taxon>Longamoebia</taxon>
        <taxon>Centramoebida</taxon>
        <taxon>Acanthamoebidae</taxon>
        <taxon>Acanthamoeba</taxon>
    </lineage>
</organism>
<dbReference type="OMA" id="FGWPEEY"/>
<protein>
    <submittedName>
        <fullName evidence="4">Oxidoreductase, 2nitropropane dioxygenase subfamily protein</fullName>
    </submittedName>
</protein>
<dbReference type="VEuPathDB" id="AmoebaDB:ACA1_092410"/>
<keyword evidence="1" id="KW-0285">Flavoprotein</keyword>
<dbReference type="Gene3D" id="3.20.20.70">
    <property type="entry name" value="Aldolase class I"/>
    <property type="match status" value="1"/>
</dbReference>
<reference evidence="4 5" key="1">
    <citation type="journal article" date="2013" name="Genome Biol.">
        <title>Genome of Acanthamoeba castellanii highlights extensive lateral gene transfer and early evolution of tyrosine kinase signaling.</title>
        <authorList>
            <person name="Clarke M."/>
            <person name="Lohan A.J."/>
            <person name="Liu B."/>
            <person name="Lagkouvardos I."/>
            <person name="Roy S."/>
            <person name="Zafar N."/>
            <person name="Bertelli C."/>
            <person name="Schilde C."/>
            <person name="Kianianmomeni A."/>
            <person name="Burglin T.R."/>
            <person name="Frech C."/>
            <person name="Turcotte B."/>
            <person name="Kopec K.O."/>
            <person name="Synnott J.M."/>
            <person name="Choo C."/>
            <person name="Paponov I."/>
            <person name="Finkler A."/>
            <person name="Soon Heng Tan C."/>
            <person name="Hutchins A.P."/>
            <person name="Weinmeier T."/>
            <person name="Rattei T."/>
            <person name="Chu J.S."/>
            <person name="Gimenez G."/>
            <person name="Irimia M."/>
            <person name="Rigden D.J."/>
            <person name="Fitzpatrick D.A."/>
            <person name="Lorenzo-Morales J."/>
            <person name="Bateman A."/>
            <person name="Chiu C.H."/>
            <person name="Tang P."/>
            <person name="Hegemann P."/>
            <person name="Fromm H."/>
            <person name="Raoult D."/>
            <person name="Greub G."/>
            <person name="Miranda-Saavedra D."/>
            <person name="Chen N."/>
            <person name="Nash P."/>
            <person name="Ginger M.L."/>
            <person name="Horn M."/>
            <person name="Schaap P."/>
            <person name="Caler L."/>
            <person name="Loftus B."/>
        </authorList>
    </citation>
    <scope>NUCLEOTIDE SEQUENCE [LARGE SCALE GENOMIC DNA]</scope>
    <source>
        <strain evidence="4 5">Neff</strain>
    </source>
</reference>
<keyword evidence="4" id="KW-0223">Dioxygenase</keyword>
<keyword evidence="5" id="KW-1185">Reference proteome</keyword>
<dbReference type="RefSeq" id="XP_004334734.1">
    <property type="nucleotide sequence ID" value="XM_004334686.1"/>
</dbReference>
<dbReference type="GeneID" id="14913531"/>
<dbReference type="InterPro" id="IPR004136">
    <property type="entry name" value="NMO"/>
</dbReference>
<accession>L8GKK4</accession>
<evidence type="ECO:0000313" key="4">
    <source>
        <dbReference type="EMBL" id="ELR12721.1"/>
    </source>
</evidence>
<sequence length="359" mass="37302">MATSTRLRALLPHMKHPIVAAPMAFVSGADLAVAVSRAHGLGFIAGGYDLPKLDAELHRARSLLGAPEGQSLPIGVGLFAWTSAADPSQARQLLSTILTHRPCALWLFAPAVPGADGFRHWVDAIHQSSSASSSSSSLSPQRPVVFAQVASVREALDAAEAGVDVVVAQGADAGGHGSKAGAGLISLVPEVRDALPPALPLLAAGGVMDGRGLAAVLALGADGAALGTRFLASREAAVQPGLQRAIIEASDGGQSTVRTRLFDEMRGTTSWPPAYDGRALRNDTVADWERSDGSEAARDELRAAYRRAADAGDYRRLVVWAGTGVGLARKVQPAGEIVAELVRECDQVVGQLRERVVGM</sequence>
<dbReference type="OrthoDB" id="2349068at2759"/>
<dbReference type="Proteomes" id="UP000011083">
    <property type="component" value="Unassembled WGS sequence"/>
</dbReference>
<dbReference type="CDD" id="cd04730">
    <property type="entry name" value="NPD_like"/>
    <property type="match status" value="1"/>
</dbReference>
<dbReference type="SUPFAM" id="SSF51412">
    <property type="entry name" value="Inosine monophosphate dehydrogenase (IMPDH)"/>
    <property type="match status" value="1"/>
</dbReference>
<evidence type="ECO:0000256" key="1">
    <source>
        <dbReference type="ARBA" id="ARBA00022630"/>
    </source>
</evidence>
<name>L8GKK4_ACACF</name>
<dbReference type="EMBL" id="KB008103">
    <property type="protein sequence ID" value="ELR12721.1"/>
    <property type="molecule type" value="Genomic_DNA"/>
</dbReference>
<evidence type="ECO:0000313" key="5">
    <source>
        <dbReference type="Proteomes" id="UP000011083"/>
    </source>
</evidence>
<evidence type="ECO:0000256" key="2">
    <source>
        <dbReference type="ARBA" id="ARBA00022643"/>
    </source>
</evidence>
<dbReference type="Pfam" id="PF03060">
    <property type="entry name" value="NMO"/>
    <property type="match status" value="1"/>
</dbReference>
<proteinExistence type="predicted"/>
<dbReference type="AlphaFoldDB" id="L8GKK4"/>
<dbReference type="GO" id="GO:0051213">
    <property type="term" value="F:dioxygenase activity"/>
    <property type="evidence" value="ECO:0007669"/>
    <property type="project" value="UniProtKB-KW"/>
</dbReference>
<dbReference type="STRING" id="1257118.L8GKK4"/>
<keyword evidence="2" id="KW-0288">FMN</keyword>
<dbReference type="GO" id="GO:0018580">
    <property type="term" value="F:nitronate monooxygenase activity"/>
    <property type="evidence" value="ECO:0007669"/>
    <property type="project" value="InterPro"/>
</dbReference>
<dbReference type="KEGG" id="acan:ACA1_092410"/>
<keyword evidence="3" id="KW-0560">Oxidoreductase</keyword>
<dbReference type="InterPro" id="IPR013785">
    <property type="entry name" value="Aldolase_TIM"/>
</dbReference>
<dbReference type="PANTHER" id="PTHR32332:SF34">
    <property type="entry name" value="2-NITROPROPANE DIOXYGENASE FAMILY, PUTATIVE-RELATED"/>
    <property type="match status" value="1"/>
</dbReference>